<dbReference type="Proteomes" id="UP001377804">
    <property type="component" value="Unassembled WGS sequence"/>
</dbReference>
<evidence type="ECO:0000313" key="1">
    <source>
        <dbReference type="EMBL" id="MEJ6348788.1"/>
    </source>
</evidence>
<evidence type="ECO:0000313" key="2">
    <source>
        <dbReference type="Proteomes" id="UP001377804"/>
    </source>
</evidence>
<sequence length="287" mass="31507">MAEQKLTTTQQLQLKSVDFTNQFNQNLSTLLKVLGITRKTNLPVGNAIKIYKTSVDKTDGKVGEGEIIPLSQVKKEVDDTKTLEYSKYRKSVSIEGIQGAGFQQAVTETDLALLREVQRDIKNDLIDQVKAGSGQAQGDNFQKTVANALAKLSIAFDDTNATDSVLFVNPIDFYGYLGDTPIQMQSAFGLNYIQNYLGFTAIIMNPAVEEGKIYATPGQNLNMYYANASSAGFEAYTDETGYISIMRNQANDRLTLDTTMYTALKIFPERLDGVIAGTIGKKAANTK</sequence>
<accession>A0ABU8SHD8</accession>
<dbReference type="EMBL" id="JAWMWG010000003">
    <property type="protein sequence ID" value="MEJ6348788.1"/>
    <property type="molecule type" value="Genomic_DNA"/>
</dbReference>
<evidence type="ECO:0008006" key="3">
    <source>
        <dbReference type="Google" id="ProtNLM"/>
    </source>
</evidence>
<reference evidence="1 2" key="1">
    <citation type="submission" date="2023-10" db="EMBL/GenBank/DDBJ databases">
        <title>Holzapfeliella saturejae sp. nov. isolated from Satureja montana flowers.</title>
        <authorList>
            <person name="Alcantara C."/>
            <person name="Zuniga M."/>
            <person name="Landete J.M."/>
            <person name="Monedero V."/>
        </authorList>
    </citation>
    <scope>NUCLEOTIDE SEQUENCE [LARGE SCALE GENOMIC DNA]</scope>
    <source>
        <strain evidence="1 2">He02</strain>
    </source>
</reference>
<name>A0ABU8SHD8_9LACO</name>
<organism evidence="1 2">
    <name type="scientific">Holzapfeliella saturejae</name>
    <dbReference type="NCBI Taxonomy" id="3082953"/>
    <lineage>
        <taxon>Bacteria</taxon>
        <taxon>Bacillati</taxon>
        <taxon>Bacillota</taxon>
        <taxon>Bacilli</taxon>
        <taxon>Lactobacillales</taxon>
        <taxon>Lactobacillaceae</taxon>
        <taxon>Holzapfeliella</taxon>
    </lineage>
</organism>
<gene>
    <name evidence="1" type="ORF">R4Y45_06100</name>
</gene>
<proteinExistence type="predicted"/>
<comment type="caution">
    <text evidence="1">The sequence shown here is derived from an EMBL/GenBank/DDBJ whole genome shotgun (WGS) entry which is preliminary data.</text>
</comment>
<protein>
    <recommendedName>
        <fullName evidence="3">Capsid protein</fullName>
    </recommendedName>
</protein>
<keyword evidence="2" id="KW-1185">Reference proteome</keyword>
<dbReference type="RefSeq" id="WP_339970291.1">
    <property type="nucleotide sequence ID" value="NZ_JAWMWG010000003.1"/>
</dbReference>